<dbReference type="GO" id="GO:0005524">
    <property type="term" value="F:ATP binding"/>
    <property type="evidence" value="ECO:0007669"/>
    <property type="project" value="UniProtKB-KW"/>
</dbReference>
<keyword evidence="3" id="KW-0067">ATP-binding</keyword>
<dbReference type="Gene3D" id="3.40.50.300">
    <property type="entry name" value="P-loop containing nucleotide triphosphate hydrolases"/>
    <property type="match status" value="1"/>
</dbReference>
<evidence type="ECO:0000256" key="5">
    <source>
        <dbReference type="SAM" id="Coils"/>
    </source>
</evidence>
<dbReference type="InterPro" id="IPR000432">
    <property type="entry name" value="DNA_mismatch_repair_MutS_C"/>
</dbReference>
<dbReference type="InterPro" id="IPR045076">
    <property type="entry name" value="MutS"/>
</dbReference>
<dbReference type="AlphaFoldDB" id="A0A6B2FUJ3"/>
<sequence>MNNIDEIEFSRIRKLVAHYTVSPEAKDKILVQPLATKLVKATALMDETAEMVWILNHGLHIPFISSDAFTPILNKVKKGFILNPAELEQTADFIRVTRLLVRFFNKQRNNTPIIASYCDTLTILDTLESEIYNAIERGQVSDNADKDLAKLRQRSNKLSTNIQDTLQKYLQSKKYQTMMQDYQIIQKDNHYTLPIKASFKHTFGGSIIDHSNNGNTVFIEPTKIVHLTQEKATVENQIYLIESQILGDLSAKIYQELSQLEANLNIIIDLDCILARAKYSQSINGRRPLLNEQNQLQLNEMRHPLLSNPVPLSLNLNSTKRGLIITGPNAGGKTVTLKTVGLAIAMAEFGLFLPSSGICSIPVMTAIYTSIGDHQDLDNSLSTFSAEMKQMSYIVQHATKYSLILLDELGSGTDPNEGAALAIALLQALQLKGSLILATTHYSAIKDYSTKHPAFITAAMDFDLKTLEPTYKLLLNQIGTSRALWIAEKNGMPQEVLIEANNFLNTGRFPLNQSQIKFKNHSKKIKSTISFKKGDRLKVPEYEQDVLFYQNSDLANQIIIFVNKTFKTIPIKGAKLVRKAKDLYPEGYNFDLLFIQDWKEYKLNRDLNRGSKKAWKKLKKIDKLR</sequence>
<dbReference type="InterPro" id="IPR027417">
    <property type="entry name" value="P-loop_NTPase"/>
</dbReference>
<evidence type="ECO:0000256" key="4">
    <source>
        <dbReference type="ARBA" id="ARBA00023125"/>
    </source>
</evidence>
<proteinExistence type="predicted"/>
<keyword evidence="2" id="KW-0255">Endonuclease</keyword>
<evidence type="ECO:0000259" key="6">
    <source>
        <dbReference type="PROSITE" id="PS00486"/>
    </source>
</evidence>
<feature type="domain" description="DNA mismatch repair proteins mutS family" evidence="6">
    <location>
        <begin position="402"/>
        <end position="418"/>
    </location>
</feature>
<dbReference type="PANTHER" id="PTHR48466">
    <property type="entry name" value="OS10G0509000 PROTEIN-RELATED"/>
    <property type="match status" value="1"/>
</dbReference>
<dbReference type="GO" id="GO:0030983">
    <property type="term" value="F:mismatched DNA binding"/>
    <property type="evidence" value="ECO:0007669"/>
    <property type="project" value="InterPro"/>
</dbReference>
<evidence type="ECO:0000313" key="7">
    <source>
        <dbReference type="EMBL" id="NDJ74014.1"/>
    </source>
</evidence>
<dbReference type="GO" id="GO:0140664">
    <property type="term" value="F:ATP-dependent DNA damage sensor activity"/>
    <property type="evidence" value="ECO:0007669"/>
    <property type="project" value="InterPro"/>
</dbReference>
<protein>
    <submittedName>
        <fullName evidence="7">DNA mismatch repair protein MutS</fullName>
    </submittedName>
</protein>
<dbReference type="GO" id="GO:0004519">
    <property type="term" value="F:endonuclease activity"/>
    <property type="evidence" value="ECO:0007669"/>
    <property type="project" value="UniProtKB-KW"/>
</dbReference>
<dbReference type="PANTHER" id="PTHR48466:SF2">
    <property type="entry name" value="OS10G0509000 PROTEIN"/>
    <property type="match status" value="1"/>
</dbReference>
<dbReference type="SMART" id="SM00534">
    <property type="entry name" value="MUTSac"/>
    <property type="match status" value="1"/>
</dbReference>
<keyword evidence="2" id="KW-0540">Nuclease</keyword>
<dbReference type="PROSITE" id="PS00486">
    <property type="entry name" value="DNA_MISMATCH_REPAIR_2"/>
    <property type="match status" value="1"/>
</dbReference>
<evidence type="ECO:0000256" key="3">
    <source>
        <dbReference type="ARBA" id="ARBA00022840"/>
    </source>
</evidence>
<dbReference type="PIRSF" id="PIRSF005814">
    <property type="entry name" value="MutS_YshD"/>
    <property type="match status" value="1"/>
</dbReference>
<evidence type="ECO:0000256" key="1">
    <source>
        <dbReference type="ARBA" id="ARBA00022741"/>
    </source>
</evidence>
<reference evidence="7" key="1">
    <citation type="submission" date="2020-01" db="EMBL/GenBank/DDBJ databases">
        <title>Vaginal microbiome of pregnant Indian women: Insights into the genome of dominants Lactobacillus species.</title>
        <authorList>
            <person name="Das B."/>
            <person name="Mehta O."/>
            <person name="Ghosh T.S."/>
            <person name="Kothidar A."/>
            <person name="Gowtham M.R."/>
            <person name="Mitra R."/>
            <person name="Kshetrapal P."/>
            <person name="Wadhwa N."/>
            <person name="Thiruvengadam R."/>
            <person name="Nair G.B."/>
            <person name="Bhatnagar S."/>
            <person name="Das B."/>
        </authorList>
    </citation>
    <scope>NUCLEOTIDE SEQUENCE</scope>
    <source>
        <strain evidence="7">Indica</strain>
    </source>
</reference>
<accession>A0A6B2FUJ3</accession>
<dbReference type="SUPFAM" id="SSF52540">
    <property type="entry name" value="P-loop containing nucleoside triphosphate hydrolases"/>
    <property type="match status" value="1"/>
</dbReference>
<gene>
    <name evidence="7" type="ORF">GWG61_05845</name>
</gene>
<feature type="coiled-coil region" evidence="5">
    <location>
        <begin position="141"/>
        <end position="168"/>
    </location>
</feature>
<keyword evidence="2" id="KW-0378">Hydrolase</keyword>
<keyword evidence="5" id="KW-0175">Coiled coil</keyword>
<dbReference type="GO" id="GO:0006298">
    <property type="term" value="P:mismatch repair"/>
    <property type="evidence" value="ECO:0007669"/>
    <property type="project" value="InterPro"/>
</dbReference>
<organism evidence="7">
    <name type="scientific">Lactobacillus paragasseri</name>
    <dbReference type="NCBI Taxonomy" id="2107999"/>
    <lineage>
        <taxon>Bacteria</taxon>
        <taxon>Bacillati</taxon>
        <taxon>Bacillota</taxon>
        <taxon>Bacilli</taxon>
        <taxon>Lactobacillales</taxon>
        <taxon>Lactobacillaceae</taxon>
        <taxon>Lactobacillus</taxon>
    </lineage>
</organism>
<dbReference type="GO" id="GO:0016887">
    <property type="term" value="F:ATP hydrolysis activity"/>
    <property type="evidence" value="ECO:0007669"/>
    <property type="project" value="InterPro"/>
</dbReference>
<dbReference type="SUPFAM" id="SSF48334">
    <property type="entry name" value="DNA repair protein MutS, domain III"/>
    <property type="match status" value="1"/>
</dbReference>
<keyword evidence="4" id="KW-0238">DNA-binding</keyword>
<dbReference type="NCBIfam" id="TIGR01069">
    <property type="entry name" value="mutS2"/>
    <property type="match status" value="1"/>
</dbReference>
<dbReference type="SMART" id="SM00533">
    <property type="entry name" value="MUTSd"/>
    <property type="match status" value="1"/>
</dbReference>
<keyword evidence="1" id="KW-0547">Nucleotide-binding</keyword>
<name>A0A6B2FUJ3_9LACO</name>
<evidence type="ECO:0000256" key="2">
    <source>
        <dbReference type="ARBA" id="ARBA00022759"/>
    </source>
</evidence>
<dbReference type="RefSeq" id="WP_049161190.1">
    <property type="nucleotide sequence ID" value="NZ_CAKMAD010000005.1"/>
</dbReference>
<dbReference type="GO" id="GO:0045910">
    <property type="term" value="P:negative regulation of DNA recombination"/>
    <property type="evidence" value="ECO:0007669"/>
    <property type="project" value="InterPro"/>
</dbReference>
<comment type="caution">
    <text evidence="7">The sequence shown here is derived from an EMBL/GenBank/DDBJ whole genome shotgun (WGS) entry which is preliminary data.</text>
</comment>
<dbReference type="InterPro" id="IPR005747">
    <property type="entry name" value="MutS2"/>
</dbReference>
<dbReference type="Pfam" id="PF00488">
    <property type="entry name" value="MutS_V"/>
    <property type="match status" value="1"/>
</dbReference>
<dbReference type="InterPro" id="IPR007696">
    <property type="entry name" value="DNA_mismatch_repair_MutS_core"/>
</dbReference>
<dbReference type="InterPro" id="IPR036187">
    <property type="entry name" value="DNA_mismatch_repair_MutS_sf"/>
</dbReference>
<dbReference type="EMBL" id="JAADJO010000011">
    <property type="protein sequence ID" value="NDJ74014.1"/>
    <property type="molecule type" value="Genomic_DNA"/>
</dbReference>